<accession>A0A4Y2IZZ1</accession>
<dbReference type="EMBL" id="BGPR01108506">
    <property type="protein sequence ID" value="GBM83018.1"/>
    <property type="molecule type" value="Genomic_DNA"/>
</dbReference>
<proteinExistence type="predicted"/>
<name>A0A4Y2IZZ1_ARAVE</name>
<evidence type="ECO:0000313" key="2">
    <source>
        <dbReference type="Proteomes" id="UP000499080"/>
    </source>
</evidence>
<evidence type="ECO:0000313" key="1">
    <source>
        <dbReference type="EMBL" id="GBM83018.1"/>
    </source>
</evidence>
<reference evidence="1 2" key="1">
    <citation type="journal article" date="2019" name="Sci. Rep.">
        <title>Orb-weaving spider Araneus ventricosus genome elucidates the spidroin gene catalogue.</title>
        <authorList>
            <person name="Kono N."/>
            <person name="Nakamura H."/>
            <person name="Ohtoshi R."/>
            <person name="Moran D.A.P."/>
            <person name="Shinohara A."/>
            <person name="Yoshida Y."/>
            <person name="Fujiwara M."/>
            <person name="Mori M."/>
            <person name="Tomita M."/>
            <person name="Arakawa K."/>
        </authorList>
    </citation>
    <scope>NUCLEOTIDE SEQUENCE [LARGE SCALE GENOMIC DNA]</scope>
</reference>
<organism evidence="1 2">
    <name type="scientific">Araneus ventricosus</name>
    <name type="common">Orbweaver spider</name>
    <name type="synonym">Epeira ventricosa</name>
    <dbReference type="NCBI Taxonomy" id="182803"/>
    <lineage>
        <taxon>Eukaryota</taxon>
        <taxon>Metazoa</taxon>
        <taxon>Ecdysozoa</taxon>
        <taxon>Arthropoda</taxon>
        <taxon>Chelicerata</taxon>
        <taxon>Arachnida</taxon>
        <taxon>Araneae</taxon>
        <taxon>Araneomorphae</taxon>
        <taxon>Entelegynae</taxon>
        <taxon>Araneoidea</taxon>
        <taxon>Araneidae</taxon>
        <taxon>Araneus</taxon>
    </lineage>
</organism>
<dbReference type="Proteomes" id="UP000499080">
    <property type="component" value="Unassembled WGS sequence"/>
</dbReference>
<keyword evidence="2" id="KW-1185">Reference proteome</keyword>
<feature type="non-terminal residue" evidence="1">
    <location>
        <position position="91"/>
    </location>
</feature>
<sequence>MEQLSEAVDHQKFSEINEIQNTDEGTFGIASNSGVRLMCLNFRRQFLSPKVNTAKVPLELLQLFSHLQVLRELSARINSVILQSPNINTSE</sequence>
<gene>
    <name evidence="1" type="ORF">AVEN_227908_1</name>
</gene>
<dbReference type="AlphaFoldDB" id="A0A4Y2IZZ1"/>
<comment type="caution">
    <text evidence="1">The sequence shown here is derived from an EMBL/GenBank/DDBJ whole genome shotgun (WGS) entry which is preliminary data.</text>
</comment>
<protein>
    <submittedName>
        <fullName evidence="1">Uncharacterized protein</fullName>
    </submittedName>
</protein>